<comment type="caution">
    <text evidence="1">The sequence shown here is derived from an EMBL/GenBank/DDBJ whole genome shotgun (WGS) entry which is preliminary data.</text>
</comment>
<dbReference type="EMBL" id="BMJJ01000003">
    <property type="protein sequence ID" value="GGD16002.1"/>
    <property type="molecule type" value="Genomic_DNA"/>
</dbReference>
<reference evidence="1" key="1">
    <citation type="journal article" date="2014" name="Int. J. Syst. Evol. Microbiol.">
        <title>Complete genome sequence of Corynebacterium casei LMG S-19264T (=DSM 44701T), isolated from a smear-ripened cheese.</title>
        <authorList>
            <consortium name="US DOE Joint Genome Institute (JGI-PGF)"/>
            <person name="Walter F."/>
            <person name="Albersmeier A."/>
            <person name="Kalinowski J."/>
            <person name="Ruckert C."/>
        </authorList>
    </citation>
    <scope>NUCLEOTIDE SEQUENCE</scope>
    <source>
        <strain evidence="1">CGMCC 1.15493</strain>
    </source>
</reference>
<keyword evidence="2" id="KW-1185">Reference proteome</keyword>
<organism evidence="1 2">
    <name type="scientific">Aureimonas glaciei</name>
    <dbReference type="NCBI Taxonomy" id="1776957"/>
    <lineage>
        <taxon>Bacteria</taxon>
        <taxon>Pseudomonadati</taxon>
        <taxon>Pseudomonadota</taxon>
        <taxon>Alphaproteobacteria</taxon>
        <taxon>Hyphomicrobiales</taxon>
        <taxon>Aurantimonadaceae</taxon>
        <taxon>Aureimonas</taxon>
    </lineage>
</organism>
<evidence type="ECO:0000313" key="1">
    <source>
        <dbReference type="EMBL" id="GGD16002.1"/>
    </source>
</evidence>
<reference evidence="1" key="2">
    <citation type="submission" date="2020-09" db="EMBL/GenBank/DDBJ databases">
        <authorList>
            <person name="Sun Q."/>
            <person name="Zhou Y."/>
        </authorList>
    </citation>
    <scope>NUCLEOTIDE SEQUENCE</scope>
    <source>
        <strain evidence="1">CGMCC 1.15493</strain>
    </source>
</reference>
<name>A0A916XWA4_9HYPH</name>
<protein>
    <submittedName>
        <fullName evidence="1">Uncharacterized protein</fullName>
    </submittedName>
</protein>
<proteinExistence type="predicted"/>
<accession>A0A916XWA4</accession>
<evidence type="ECO:0000313" key="2">
    <source>
        <dbReference type="Proteomes" id="UP000613160"/>
    </source>
</evidence>
<gene>
    <name evidence="1" type="ORF">GCM10011335_18480</name>
</gene>
<dbReference type="Proteomes" id="UP000613160">
    <property type="component" value="Unassembled WGS sequence"/>
</dbReference>
<sequence length="116" mass="13222">MATTMPTLAKPIRALFGLTLAEAGFHNGQDQRLMGLLADEEMPVSALAHALDVRPSETGIRTQVSEAPGARLMWLRELRHRGPRCRRIMATRVSGWNWKQHRRRSHRFRAGITLRD</sequence>
<dbReference type="AlphaFoldDB" id="A0A916XWA4"/>